<comment type="similarity">
    <text evidence="2">Belongs to the urea transporter family.</text>
</comment>
<dbReference type="InterPro" id="IPR017807">
    <property type="entry name" value="Urea_transporter_bac"/>
</dbReference>
<evidence type="ECO:0000313" key="10">
    <source>
        <dbReference type="Proteomes" id="UP000182882"/>
    </source>
</evidence>
<dbReference type="AlphaFoldDB" id="A0A1H2F3G4"/>
<reference evidence="10" key="1">
    <citation type="submission" date="2016-10" db="EMBL/GenBank/DDBJ databases">
        <authorList>
            <person name="Varghese N."/>
            <person name="Submissions S."/>
        </authorList>
    </citation>
    <scope>NUCLEOTIDE SEQUENCE [LARGE SCALE GENOMIC DNA]</scope>
    <source>
        <strain evidence="10">Nm10</strain>
    </source>
</reference>
<keyword evidence="10" id="KW-1185">Reference proteome</keyword>
<evidence type="ECO:0000256" key="1">
    <source>
        <dbReference type="ARBA" id="ARBA00004651"/>
    </source>
</evidence>
<feature type="transmembrane region" description="Helical" evidence="8">
    <location>
        <begin position="223"/>
        <end position="241"/>
    </location>
</feature>
<evidence type="ECO:0000256" key="4">
    <source>
        <dbReference type="ARBA" id="ARBA00022692"/>
    </source>
</evidence>
<dbReference type="GO" id="GO:0015204">
    <property type="term" value="F:urea transmembrane transporter activity"/>
    <property type="evidence" value="ECO:0007669"/>
    <property type="project" value="InterPro"/>
</dbReference>
<keyword evidence="6 8" id="KW-0472">Membrane</keyword>
<dbReference type="Pfam" id="PF03253">
    <property type="entry name" value="UT"/>
    <property type="match status" value="1"/>
</dbReference>
<keyword evidence="3" id="KW-1003">Cell membrane</keyword>
<dbReference type="KEGG" id="nur:ATY38_11505"/>
<proteinExistence type="inferred from homology"/>
<evidence type="ECO:0000256" key="2">
    <source>
        <dbReference type="ARBA" id="ARBA00005914"/>
    </source>
</evidence>
<feature type="transmembrane region" description="Helical" evidence="8">
    <location>
        <begin position="99"/>
        <end position="121"/>
    </location>
</feature>
<dbReference type="GO" id="GO:0005886">
    <property type="term" value="C:plasma membrane"/>
    <property type="evidence" value="ECO:0007669"/>
    <property type="project" value="UniProtKB-SubCell"/>
</dbReference>
<feature type="transmembrane region" description="Helical" evidence="8">
    <location>
        <begin position="75"/>
        <end position="93"/>
    </location>
</feature>
<feature type="transmembrane region" description="Helical" evidence="8">
    <location>
        <begin position="49"/>
        <end position="68"/>
    </location>
</feature>
<sequence length="327" mass="34385">MDWSLSIDKAIPKPLRVIFRGVGQVFFCCNAVTGLIFLIALYVGGITAGLAATVGVISSTVAAYLLGFSDDDIDAGLYGFNGTLVGPCLFLFLENTPQLWVLVVLASILSTIVLAALMRILQPYNIPASTSPFVLTCWMFMVAVYSFDGFARGPVLPEPGIPADIAAASVVAAEFATLTQDAAEAWYTAVTKGVAEVMFADSVIVGILFLTGIAITSLRGASMALAGAIVGVALPICLGADKTLIEMGLYAFNPVLTMMAVGWVFLKPTTGTAILALLAGVLTVICQAGLANFLAPIGLPTLTFPFVLVMWMFLFAASKSKYWGNSH</sequence>
<dbReference type="EMBL" id="FNLN01000017">
    <property type="protein sequence ID" value="SDU01867.1"/>
    <property type="molecule type" value="Genomic_DNA"/>
</dbReference>
<feature type="transmembrane region" description="Helical" evidence="8">
    <location>
        <begin position="297"/>
        <end position="317"/>
    </location>
</feature>
<feature type="transmembrane region" description="Helical" evidence="8">
    <location>
        <begin position="21"/>
        <end position="43"/>
    </location>
</feature>
<evidence type="ECO:0000256" key="8">
    <source>
        <dbReference type="SAM" id="Phobius"/>
    </source>
</evidence>
<gene>
    <name evidence="9" type="ORF">SAMN05216406_11749</name>
</gene>
<dbReference type="PANTHER" id="PTHR10464">
    <property type="entry name" value="UREA TRANSPORTER"/>
    <property type="match status" value="1"/>
</dbReference>
<feature type="site" description="Important for channel permeability" evidence="7">
    <location>
        <position position="303"/>
    </location>
</feature>
<dbReference type="InterPro" id="IPR029020">
    <property type="entry name" value="Ammonium/urea_transptr"/>
</dbReference>
<dbReference type="RefSeq" id="WP_062559430.1">
    <property type="nucleotide sequence ID" value="NZ_CP013341.1"/>
</dbReference>
<feature type="transmembrane region" description="Helical" evidence="8">
    <location>
        <begin position="133"/>
        <end position="151"/>
    </location>
</feature>
<keyword evidence="4 8" id="KW-0812">Transmembrane</keyword>
<evidence type="ECO:0000256" key="5">
    <source>
        <dbReference type="ARBA" id="ARBA00022989"/>
    </source>
</evidence>
<organism evidence="9 10">
    <name type="scientific">Nitrosomonas ureae</name>
    <dbReference type="NCBI Taxonomy" id="44577"/>
    <lineage>
        <taxon>Bacteria</taxon>
        <taxon>Pseudomonadati</taxon>
        <taxon>Pseudomonadota</taxon>
        <taxon>Betaproteobacteria</taxon>
        <taxon>Nitrosomonadales</taxon>
        <taxon>Nitrosomonadaceae</taxon>
        <taxon>Nitrosomonas</taxon>
    </lineage>
</organism>
<name>A0A1H2F3G4_9PROT</name>
<evidence type="ECO:0000256" key="7">
    <source>
        <dbReference type="PIRSR" id="PIRSR016502-1"/>
    </source>
</evidence>
<evidence type="ECO:0000256" key="6">
    <source>
        <dbReference type="ARBA" id="ARBA00023136"/>
    </source>
</evidence>
<dbReference type="InterPro" id="IPR004937">
    <property type="entry name" value="Urea_transporter"/>
</dbReference>
<evidence type="ECO:0000256" key="3">
    <source>
        <dbReference type="ARBA" id="ARBA00022475"/>
    </source>
</evidence>
<accession>A0A1H2F3G4</accession>
<feature type="transmembrane region" description="Helical" evidence="8">
    <location>
        <begin position="197"/>
        <end position="216"/>
    </location>
</feature>
<dbReference type="NCBIfam" id="TIGR03441">
    <property type="entry name" value="urea_trans_yut"/>
    <property type="match status" value="1"/>
</dbReference>
<feature type="transmembrane region" description="Helical" evidence="8">
    <location>
        <begin position="273"/>
        <end position="291"/>
    </location>
</feature>
<dbReference type="PIRSF" id="PIRSF016502">
    <property type="entry name" value="Urea_transporter"/>
    <property type="match status" value="1"/>
</dbReference>
<protein>
    <submittedName>
        <fullName evidence="9">Urea transporter</fullName>
    </submittedName>
</protein>
<evidence type="ECO:0000313" key="9">
    <source>
        <dbReference type="EMBL" id="SDU01867.1"/>
    </source>
</evidence>
<dbReference type="Proteomes" id="UP000182882">
    <property type="component" value="Unassembled WGS sequence"/>
</dbReference>
<dbReference type="PANTHER" id="PTHR10464:SF4">
    <property type="entry name" value="UREA TRANSPORTER"/>
    <property type="match status" value="1"/>
</dbReference>
<comment type="subcellular location">
    <subcellularLocation>
        <location evidence="1">Cell membrane</location>
        <topology evidence="1">Multi-pass membrane protein</topology>
    </subcellularLocation>
</comment>
<feature type="transmembrane region" description="Helical" evidence="8">
    <location>
        <begin position="247"/>
        <end position="266"/>
    </location>
</feature>
<dbReference type="Gene3D" id="1.10.3430.10">
    <property type="entry name" value="Ammonium transporter AmtB like domains"/>
    <property type="match status" value="1"/>
</dbReference>
<keyword evidence="5 8" id="KW-1133">Transmembrane helix</keyword>